<reference evidence="3" key="1">
    <citation type="submission" date="2021-01" db="EMBL/GenBank/DDBJ databases">
        <authorList>
            <person name="Li R."/>
            <person name="Bekaert M."/>
        </authorList>
    </citation>
    <scope>NUCLEOTIDE SEQUENCE</scope>
    <source>
        <strain evidence="3">Farmed</strain>
    </source>
</reference>
<feature type="compositionally biased region" description="Polar residues" evidence="1">
    <location>
        <begin position="831"/>
        <end position="842"/>
    </location>
</feature>
<dbReference type="PANTHER" id="PTHR37984:SF7">
    <property type="entry name" value="INTEGRASE CATALYTIC DOMAIN-CONTAINING PROTEIN"/>
    <property type="match status" value="1"/>
</dbReference>
<dbReference type="InterPro" id="IPR050951">
    <property type="entry name" value="Retrovirus_Pol_polyprotein"/>
</dbReference>
<dbReference type="AlphaFoldDB" id="A0A812AZW4"/>
<dbReference type="SMART" id="SM00225">
    <property type="entry name" value="BTB"/>
    <property type="match status" value="1"/>
</dbReference>
<feature type="domain" description="BTB" evidence="2">
    <location>
        <begin position="623"/>
        <end position="690"/>
    </location>
</feature>
<dbReference type="Pfam" id="PF00651">
    <property type="entry name" value="BTB"/>
    <property type="match status" value="1"/>
</dbReference>
<evidence type="ECO:0000256" key="1">
    <source>
        <dbReference type="SAM" id="MobiDB-lite"/>
    </source>
</evidence>
<feature type="region of interest" description="Disordered" evidence="1">
    <location>
        <begin position="775"/>
        <end position="825"/>
    </location>
</feature>
<feature type="region of interest" description="Disordered" evidence="1">
    <location>
        <begin position="194"/>
        <end position="243"/>
    </location>
</feature>
<feature type="compositionally biased region" description="Polar residues" evidence="1">
    <location>
        <begin position="775"/>
        <end position="814"/>
    </location>
</feature>
<dbReference type="PANTHER" id="PTHR37984">
    <property type="entry name" value="PROTEIN CBG26694"/>
    <property type="match status" value="1"/>
</dbReference>
<protein>
    <recommendedName>
        <fullName evidence="2">BTB domain-containing protein</fullName>
    </recommendedName>
</protein>
<dbReference type="Gene3D" id="1.10.340.70">
    <property type="match status" value="1"/>
</dbReference>
<keyword evidence="4" id="KW-1185">Reference proteome</keyword>
<evidence type="ECO:0000313" key="4">
    <source>
        <dbReference type="Proteomes" id="UP000597762"/>
    </source>
</evidence>
<organism evidence="3 4">
    <name type="scientific">Acanthosepion pharaonis</name>
    <name type="common">Pharaoh cuttlefish</name>
    <name type="synonym">Sepia pharaonis</name>
    <dbReference type="NCBI Taxonomy" id="158019"/>
    <lineage>
        <taxon>Eukaryota</taxon>
        <taxon>Metazoa</taxon>
        <taxon>Spiralia</taxon>
        <taxon>Lophotrochozoa</taxon>
        <taxon>Mollusca</taxon>
        <taxon>Cephalopoda</taxon>
        <taxon>Coleoidea</taxon>
        <taxon>Decapodiformes</taxon>
        <taxon>Sepiida</taxon>
        <taxon>Sepiina</taxon>
        <taxon>Sepiidae</taxon>
        <taxon>Acanthosepion</taxon>
    </lineage>
</organism>
<dbReference type="Gene3D" id="3.30.710.10">
    <property type="entry name" value="Potassium Channel Kv1.1, Chain A"/>
    <property type="match status" value="2"/>
</dbReference>
<accession>A0A812AZW4</accession>
<name>A0A812AZW4_ACAPH</name>
<feature type="region of interest" description="Disordered" evidence="1">
    <location>
        <begin position="932"/>
        <end position="977"/>
    </location>
</feature>
<dbReference type="InterPro" id="IPR000210">
    <property type="entry name" value="BTB/POZ_dom"/>
</dbReference>
<dbReference type="SUPFAM" id="SSF57716">
    <property type="entry name" value="Glucocorticoid receptor-like (DNA-binding domain)"/>
    <property type="match status" value="1"/>
</dbReference>
<comment type="caution">
    <text evidence="3">The sequence shown here is derived from an EMBL/GenBank/DDBJ whole genome shotgun (WGS) entry which is preliminary data.</text>
</comment>
<proteinExistence type="predicted"/>
<dbReference type="EMBL" id="CAHIKZ030000277">
    <property type="protein sequence ID" value="CAE1165605.1"/>
    <property type="molecule type" value="Genomic_DNA"/>
</dbReference>
<sequence length="1133" mass="127787">MLIQLQGYNFRLTYNKGSDNILADGLSRLPSPGNSDPIELDVRVDTVRFSSDRIEQLRNCTTADPLLNQLRETIITGWPETIKQLPTDIRVFWGLRDQLSIDDGLILKGQQIVIPQTLQEDILKQLHTAHLGQEKTKLLAKDTVYWKRRLTSSEMEDVEDVVKLNTDNKQLKSFLQGKYHKAITMQDVRNLKRKVKSGEKMSGIGKPSTLYETSSPDWAPTLRLGHDKDKNSSRKVRRKRKVLADSTDSIPPLSACNPDLQLCTPFLNIPLEPYNRGVYKPLESKEAMDLLWLPDEIFLNKPPCQPANGEIYLLKIGPLQESGEWKKDGYEWLKRGSSVLTINRNPALRKFTFCLSVKNRQDGLSQKHVYRLFSNNRKFVIHYLGGDERQTSYQQSADINDVPASQSISGRPQYYCQLGNDTQQTDSSIYWDLASGTNDKQLQTHVIPETMSSEEGNELVSIELNNHDQQRINHSFTLNKVRGHKRSASETNHQQPRRMFPEVIPLQLPVEEMTSNSVASEGVDIHSQRISRELQEQRRGKTNISAGNNDSIIIDEHDSMPSLAKMPRIEASIISHVPMNEVRFQSQPFIAASEKEKRTLVVPNHQVSVMSNMFSLWKTGRLCDTYISNGTTNILIHKMVLGAVCPKVLSVLYSTPSNVFSKVTFPSSISKEALLAFAEYMYSGVLNLDEDILSQLKIIAQRLDMKDFEQLCSNELQKVRITSLLSTIMEPILLEPASLSGLLSNNKQKAAPTNEIQPADLSPLLKLLENSHYSARSQLPGSKPTPATTVATSCSSTLVSRDTQRSMIPTTGDSEVNIKSEDDDNGCKFTAINSSQESSPPSNYCEEDSPPDNPHVLFHRLPWNNIQLRTEWVKLAGYNPYDADDVKHITKDHRICSLHFAYRKRGINRQMLPVPTLNLPQVVNEKRIKSISDGHQANNMSRQRSQQTNTGNISASLRKPVNRRPYTSQQESSCYEDDIGQSVKKAKKEFNSNSDVLEEDSSIAQSQLLNSAKPTECPLKPASAQTPFATFSYNTPVSHAVPNKQRCILIVSNHQQSVMTSLSSLWKAGKLCDAIISNGTENVKIHKMVLSAVCPKMLNIFDSVPQNNLPKYRDSRLKYLRNSLSARPLFNYM</sequence>
<dbReference type="OrthoDB" id="5961712at2759"/>
<dbReference type="InterPro" id="IPR011333">
    <property type="entry name" value="SKP1/BTB/POZ_sf"/>
</dbReference>
<evidence type="ECO:0000259" key="2">
    <source>
        <dbReference type="PROSITE" id="PS50097"/>
    </source>
</evidence>
<evidence type="ECO:0000313" key="3">
    <source>
        <dbReference type="EMBL" id="CAE1165605.1"/>
    </source>
</evidence>
<gene>
    <name evidence="3" type="ORF">SPHA_8525</name>
</gene>
<dbReference type="SUPFAM" id="SSF54695">
    <property type="entry name" value="POZ domain"/>
    <property type="match status" value="2"/>
</dbReference>
<dbReference type="Proteomes" id="UP000597762">
    <property type="component" value="Unassembled WGS sequence"/>
</dbReference>
<feature type="domain" description="BTB" evidence="2">
    <location>
        <begin position="1072"/>
        <end position="1133"/>
    </location>
</feature>
<feature type="compositionally biased region" description="Polar residues" evidence="1">
    <location>
        <begin position="933"/>
        <end position="955"/>
    </location>
</feature>
<dbReference type="PROSITE" id="PS50097">
    <property type="entry name" value="BTB"/>
    <property type="match status" value="2"/>
</dbReference>
<feature type="region of interest" description="Disordered" evidence="1">
    <location>
        <begin position="831"/>
        <end position="850"/>
    </location>
</feature>